<reference evidence="4" key="1">
    <citation type="submission" date="2015-09" db="EMBL/GenBank/DDBJ databases">
        <title>Draft Genome Sequences of Two Novel Amoeba-resistant Intranuclear Bacteria, Candidatus Berkiella cookevillensis and Candidatus Berkiella aquae.</title>
        <authorList>
            <person name="Mehari Y.T."/>
            <person name="Arivett B.A."/>
            <person name="Farone A.L."/>
            <person name="Gunderson J.H."/>
            <person name="Farone M.B."/>
        </authorList>
    </citation>
    <scope>NUCLEOTIDE SEQUENCE [LARGE SCALE GENOMIC DNA]</scope>
    <source>
        <strain evidence="4">CC99</strain>
    </source>
</reference>
<evidence type="ECO:0000256" key="2">
    <source>
        <dbReference type="SAM" id="MobiDB-lite"/>
    </source>
</evidence>
<protein>
    <submittedName>
        <fullName evidence="4">RNA recognition motif</fullName>
    </submittedName>
</protein>
<dbReference type="SMART" id="SM00360">
    <property type="entry name" value="RRM"/>
    <property type="match status" value="1"/>
</dbReference>
<dbReference type="EMBL" id="LKHV01000001">
    <property type="protein sequence ID" value="KRG20108.1"/>
    <property type="molecule type" value="Genomic_DNA"/>
</dbReference>
<dbReference type="SUPFAM" id="SSF54928">
    <property type="entry name" value="RNA-binding domain, RBD"/>
    <property type="match status" value="1"/>
</dbReference>
<proteinExistence type="predicted"/>
<dbReference type="InterPro" id="IPR000504">
    <property type="entry name" value="RRM_dom"/>
</dbReference>
<organism evidence="4">
    <name type="scientific">Candidatus Berkiella cookevillensis</name>
    <dbReference type="NCBI Taxonomy" id="437022"/>
    <lineage>
        <taxon>Bacteria</taxon>
        <taxon>Pseudomonadati</taxon>
        <taxon>Pseudomonadota</taxon>
        <taxon>Gammaproteobacteria</taxon>
        <taxon>Candidatus Berkiellales</taxon>
        <taxon>Candidatus Berkiellaceae</taxon>
        <taxon>Candidatus Berkiella</taxon>
    </lineage>
</organism>
<dbReference type="AlphaFoldDB" id="A0A0Q9YHR2"/>
<feature type="region of interest" description="Disordered" evidence="2">
    <location>
        <begin position="63"/>
        <end position="99"/>
    </location>
</feature>
<dbReference type="InterPro" id="IPR052462">
    <property type="entry name" value="SLIRP/GR-RBP-like"/>
</dbReference>
<dbReference type="GO" id="GO:0003723">
    <property type="term" value="F:RNA binding"/>
    <property type="evidence" value="ECO:0007669"/>
    <property type="project" value="UniProtKB-KW"/>
</dbReference>
<dbReference type="PANTHER" id="PTHR48027">
    <property type="entry name" value="HETEROGENEOUS NUCLEAR RIBONUCLEOPROTEIN 87F-RELATED"/>
    <property type="match status" value="1"/>
</dbReference>
<dbReference type="STRING" id="437022.CC99x_00329"/>
<comment type="caution">
    <text evidence="4">The sequence shown here is derived from an EMBL/GenBank/DDBJ whole genome shotgun (WGS) entry which is preliminary data.</text>
</comment>
<dbReference type="PROSITE" id="PS50102">
    <property type="entry name" value="RRM"/>
    <property type="match status" value="1"/>
</dbReference>
<feature type="compositionally biased region" description="Polar residues" evidence="2">
    <location>
        <begin position="90"/>
        <end position="99"/>
    </location>
</feature>
<dbReference type="Pfam" id="PF00076">
    <property type="entry name" value="RRM_1"/>
    <property type="match status" value="1"/>
</dbReference>
<keyword evidence="1" id="KW-0694">RNA-binding</keyword>
<gene>
    <name evidence="4" type="ORF">CC99x_00329</name>
</gene>
<evidence type="ECO:0000313" key="4">
    <source>
        <dbReference type="EMBL" id="KRG20108.1"/>
    </source>
</evidence>
<evidence type="ECO:0000259" key="3">
    <source>
        <dbReference type="PROSITE" id="PS50102"/>
    </source>
</evidence>
<name>A0A0Q9YHR2_9GAMM</name>
<dbReference type="Gene3D" id="3.30.70.330">
    <property type="match status" value="1"/>
</dbReference>
<evidence type="ECO:0000256" key="1">
    <source>
        <dbReference type="ARBA" id="ARBA00022884"/>
    </source>
</evidence>
<feature type="domain" description="RRM" evidence="3">
    <location>
        <begin position="4"/>
        <end position="81"/>
    </location>
</feature>
<dbReference type="InterPro" id="IPR012677">
    <property type="entry name" value="Nucleotide-bd_a/b_plait_sf"/>
</dbReference>
<accession>A0A0Q9YHR2</accession>
<sequence>MMQYKVYVGNLNYSATEQELHSFFSDCGTVTDVAVLMDKITGKARGFAFVTFEDADGMNKAISKNGSDMMGRSLKISQAEQKPKSDSHSFNRGRQQYSD</sequence>
<dbReference type="InterPro" id="IPR035979">
    <property type="entry name" value="RBD_domain_sf"/>
</dbReference>